<sequence length="69" mass="7862">MHERSNFYFSPTNKSIARLPEKTTPSVSLWQLDSKQRAMCVSLQRVITPPFDPDEPFPDIEPPNAFPGT</sequence>
<gene>
    <name evidence="2" type="ORF">E2C01_080798</name>
</gene>
<dbReference type="EMBL" id="VSRR010070207">
    <property type="protein sequence ID" value="MPC85989.1"/>
    <property type="molecule type" value="Genomic_DNA"/>
</dbReference>
<keyword evidence="3" id="KW-1185">Reference proteome</keyword>
<evidence type="ECO:0000313" key="2">
    <source>
        <dbReference type="EMBL" id="MPC85989.1"/>
    </source>
</evidence>
<evidence type="ECO:0000256" key="1">
    <source>
        <dbReference type="SAM" id="MobiDB-lite"/>
    </source>
</evidence>
<feature type="region of interest" description="Disordered" evidence="1">
    <location>
        <begin position="50"/>
        <end position="69"/>
    </location>
</feature>
<proteinExistence type="predicted"/>
<reference evidence="2 3" key="1">
    <citation type="submission" date="2019-05" db="EMBL/GenBank/DDBJ databases">
        <title>Another draft genome of Portunus trituberculatus and its Hox gene families provides insights of decapod evolution.</title>
        <authorList>
            <person name="Jeong J.-H."/>
            <person name="Song I."/>
            <person name="Kim S."/>
            <person name="Choi T."/>
            <person name="Kim D."/>
            <person name="Ryu S."/>
            <person name="Kim W."/>
        </authorList>
    </citation>
    <scope>NUCLEOTIDE SEQUENCE [LARGE SCALE GENOMIC DNA]</scope>
    <source>
        <tissue evidence="2">Muscle</tissue>
    </source>
</reference>
<accession>A0A5B7IUZ1</accession>
<dbReference type="AlphaFoldDB" id="A0A5B7IUZ1"/>
<protein>
    <submittedName>
        <fullName evidence="2">Uncharacterized protein</fullName>
    </submittedName>
</protein>
<evidence type="ECO:0000313" key="3">
    <source>
        <dbReference type="Proteomes" id="UP000324222"/>
    </source>
</evidence>
<comment type="caution">
    <text evidence="2">The sequence shown here is derived from an EMBL/GenBank/DDBJ whole genome shotgun (WGS) entry which is preliminary data.</text>
</comment>
<name>A0A5B7IUZ1_PORTR</name>
<dbReference type="Proteomes" id="UP000324222">
    <property type="component" value="Unassembled WGS sequence"/>
</dbReference>
<organism evidence="2 3">
    <name type="scientific">Portunus trituberculatus</name>
    <name type="common">Swimming crab</name>
    <name type="synonym">Neptunus trituberculatus</name>
    <dbReference type="NCBI Taxonomy" id="210409"/>
    <lineage>
        <taxon>Eukaryota</taxon>
        <taxon>Metazoa</taxon>
        <taxon>Ecdysozoa</taxon>
        <taxon>Arthropoda</taxon>
        <taxon>Crustacea</taxon>
        <taxon>Multicrustacea</taxon>
        <taxon>Malacostraca</taxon>
        <taxon>Eumalacostraca</taxon>
        <taxon>Eucarida</taxon>
        <taxon>Decapoda</taxon>
        <taxon>Pleocyemata</taxon>
        <taxon>Brachyura</taxon>
        <taxon>Eubrachyura</taxon>
        <taxon>Portunoidea</taxon>
        <taxon>Portunidae</taxon>
        <taxon>Portuninae</taxon>
        <taxon>Portunus</taxon>
    </lineage>
</organism>
<feature type="compositionally biased region" description="Pro residues" evidence="1">
    <location>
        <begin position="59"/>
        <end position="69"/>
    </location>
</feature>